<evidence type="ECO:0000259" key="1">
    <source>
        <dbReference type="Pfam" id="PF00483"/>
    </source>
</evidence>
<dbReference type="EMBL" id="JACHGW010000001">
    <property type="protein sequence ID" value="MBB6049166.1"/>
    <property type="molecule type" value="Genomic_DNA"/>
</dbReference>
<dbReference type="InterPro" id="IPR029044">
    <property type="entry name" value="Nucleotide-diphossugar_trans"/>
</dbReference>
<dbReference type="CDD" id="cd04181">
    <property type="entry name" value="NTP_transferase"/>
    <property type="match status" value="1"/>
</dbReference>
<feature type="domain" description="Nucleotidyl transferase" evidence="1">
    <location>
        <begin position="2"/>
        <end position="236"/>
    </location>
</feature>
<name>A0A7W9SM43_ARMRO</name>
<dbReference type="RefSeq" id="WP_184192782.1">
    <property type="nucleotide sequence ID" value="NZ_JACHGW010000001.1"/>
</dbReference>
<accession>A0A7W9SM43</accession>
<comment type="caution">
    <text evidence="3">The sequence shown here is derived from an EMBL/GenBank/DDBJ whole genome shotgun (WGS) entry which is preliminary data.</text>
</comment>
<gene>
    <name evidence="3" type="ORF">HNQ39_000928</name>
</gene>
<dbReference type="InterPro" id="IPR056818">
    <property type="entry name" value="GlmU/GlgC-like_hexapep"/>
</dbReference>
<evidence type="ECO:0000259" key="2">
    <source>
        <dbReference type="Pfam" id="PF24894"/>
    </source>
</evidence>
<dbReference type="InterPro" id="IPR005835">
    <property type="entry name" value="NTP_transferase_dom"/>
</dbReference>
<dbReference type="AlphaFoldDB" id="A0A7W9SM43"/>
<dbReference type="InterPro" id="IPR011004">
    <property type="entry name" value="Trimer_LpxA-like_sf"/>
</dbReference>
<proteinExistence type="predicted"/>
<organism evidence="3 4">
    <name type="scientific">Armatimonas rosea</name>
    <dbReference type="NCBI Taxonomy" id="685828"/>
    <lineage>
        <taxon>Bacteria</taxon>
        <taxon>Bacillati</taxon>
        <taxon>Armatimonadota</taxon>
        <taxon>Armatimonadia</taxon>
        <taxon>Armatimonadales</taxon>
        <taxon>Armatimonadaceae</taxon>
        <taxon>Armatimonas</taxon>
    </lineage>
</organism>
<dbReference type="Pfam" id="PF00483">
    <property type="entry name" value="NTP_transferase"/>
    <property type="match status" value="1"/>
</dbReference>
<dbReference type="InterPro" id="IPR050486">
    <property type="entry name" value="Mannose-1P_guanyltransferase"/>
</dbReference>
<evidence type="ECO:0000313" key="3">
    <source>
        <dbReference type="EMBL" id="MBB6049166.1"/>
    </source>
</evidence>
<protein>
    <submittedName>
        <fullName evidence="3">NDP-sugar pyrophosphorylase family protein</fullName>
    </submittedName>
</protein>
<dbReference type="Pfam" id="PF24894">
    <property type="entry name" value="Hexapep_GlmU"/>
    <property type="match status" value="1"/>
</dbReference>
<evidence type="ECO:0000313" key="4">
    <source>
        <dbReference type="Proteomes" id="UP000520814"/>
    </source>
</evidence>
<dbReference type="Proteomes" id="UP000520814">
    <property type="component" value="Unassembled WGS sequence"/>
</dbReference>
<dbReference type="SUPFAM" id="SSF51161">
    <property type="entry name" value="Trimeric LpxA-like enzymes"/>
    <property type="match status" value="1"/>
</dbReference>
<dbReference type="PANTHER" id="PTHR22572">
    <property type="entry name" value="SUGAR-1-PHOSPHATE GUANYL TRANSFERASE"/>
    <property type="match status" value="1"/>
</dbReference>
<reference evidence="3 4" key="1">
    <citation type="submission" date="2020-08" db="EMBL/GenBank/DDBJ databases">
        <title>Genomic Encyclopedia of Type Strains, Phase IV (KMG-IV): sequencing the most valuable type-strain genomes for metagenomic binning, comparative biology and taxonomic classification.</title>
        <authorList>
            <person name="Goeker M."/>
        </authorList>
    </citation>
    <scope>NUCLEOTIDE SEQUENCE [LARGE SCALE GENOMIC DNA]</scope>
    <source>
        <strain evidence="3 4">DSM 23562</strain>
    </source>
</reference>
<dbReference type="SUPFAM" id="SSF53448">
    <property type="entry name" value="Nucleotide-diphospho-sugar transferases"/>
    <property type="match status" value="1"/>
</dbReference>
<dbReference type="Gene3D" id="3.90.550.10">
    <property type="entry name" value="Spore Coat Polysaccharide Biosynthesis Protein SpsA, Chain A"/>
    <property type="match status" value="1"/>
</dbReference>
<keyword evidence="4" id="KW-1185">Reference proteome</keyword>
<dbReference type="Gene3D" id="2.160.10.10">
    <property type="entry name" value="Hexapeptide repeat proteins"/>
    <property type="match status" value="1"/>
</dbReference>
<feature type="domain" description="Glucose-1-phosphate adenylyltransferase/Bifunctional protein GlmU-like C-terminal hexapeptide" evidence="2">
    <location>
        <begin position="251"/>
        <end position="315"/>
    </location>
</feature>
<sequence>MKAMVLGAGIGSRLDPLTRSLPKPAVPVVGKPVIGHILDHLKHYGVTEIMINVQYLGEKLMATIGDGSAYGVHVTYSVEDELWGDAGGVKRCEAFFRDSDDDTFMVVGGDDLSDMDFGAIIAEHKAKNATATIGAKRVEDPSQFGIAVTDDNGFITRFQEKPAPGTAFSNLANTGVYLFKQTVFDTIPAATFYGFGKDVLPALLAAGEPLLAVPTDAYWEDVGNLTIYRKAQRDCLDGKVKVVFPTGTRVGENSFVCEGAQVEGTISDYTVVGKNAIIEAGAVVKNSVLWDGAIVKAGTYLENCVVGNNVTVASTHGIFNAQIVEANRPA</sequence>